<name>A0A150GZP8_GONPE</name>
<accession>A0A150GZP8</accession>
<evidence type="ECO:0000313" key="2">
    <source>
        <dbReference type="Proteomes" id="UP000075714"/>
    </source>
</evidence>
<dbReference type="OrthoDB" id="39988at3166"/>
<reference evidence="2" key="1">
    <citation type="journal article" date="2016" name="Nat. Commun.">
        <title>The Gonium pectorale genome demonstrates co-option of cell cycle regulation during the evolution of multicellularity.</title>
        <authorList>
            <person name="Hanschen E.R."/>
            <person name="Marriage T.N."/>
            <person name="Ferris P.J."/>
            <person name="Hamaji T."/>
            <person name="Toyoda A."/>
            <person name="Fujiyama A."/>
            <person name="Neme R."/>
            <person name="Noguchi H."/>
            <person name="Minakuchi Y."/>
            <person name="Suzuki M."/>
            <person name="Kawai-Toyooka H."/>
            <person name="Smith D.R."/>
            <person name="Sparks H."/>
            <person name="Anderson J."/>
            <person name="Bakaric R."/>
            <person name="Luria V."/>
            <person name="Karger A."/>
            <person name="Kirschner M.W."/>
            <person name="Durand P.M."/>
            <person name="Michod R.E."/>
            <person name="Nozaki H."/>
            <person name="Olson B.J."/>
        </authorList>
    </citation>
    <scope>NUCLEOTIDE SEQUENCE [LARGE SCALE GENOMIC DNA]</scope>
    <source>
        <strain evidence="2">NIES-2863</strain>
    </source>
</reference>
<protein>
    <submittedName>
        <fullName evidence="1">Uncharacterized protein</fullName>
    </submittedName>
</protein>
<keyword evidence="2" id="KW-1185">Reference proteome</keyword>
<dbReference type="Proteomes" id="UP000075714">
    <property type="component" value="Unassembled WGS sequence"/>
</dbReference>
<organism evidence="1 2">
    <name type="scientific">Gonium pectorale</name>
    <name type="common">Green alga</name>
    <dbReference type="NCBI Taxonomy" id="33097"/>
    <lineage>
        <taxon>Eukaryota</taxon>
        <taxon>Viridiplantae</taxon>
        <taxon>Chlorophyta</taxon>
        <taxon>core chlorophytes</taxon>
        <taxon>Chlorophyceae</taxon>
        <taxon>CS clade</taxon>
        <taxon>Chlamydomonadales</taxon>
        <taxon>Volvocaceae</taxon>
        <taxon>Gonium</taxon>
    </lineage>
</organism>
<evidence type="ECO:0000313" key="1">
    <source>
        <dbReference type="EMBL" id="KXZ55321.1"/>
    </source>
</evidence>
<sequence length="226" mass="24786">MHPLPIRGLFYRWGVDLATGFCPYNLLHGVQPTIPPAIKPRFESHLDLDSEAAAAESLVVRGEAMRRNMAIAGDYVYYRNASARTAPEPKAQPHILRVVEFQGAKVVRIEHRPGDPQDTHTGVATYAGRQGRRYLFEVLYDDGTLELVDLAKLRTMLAPKAAARPRRTARVAAASSGSAKLEDWSVNSPAELAAALSVAMPGVHDEEKVALLARSLDEPLRRSEVA</sequence>
<proteinExistence type="predicted"/>
<dbReference type="EMBL" id="LSYV01000004">
    <property type="protein sequence ID" value="KXZ55321.1"/>
    <property type="molecule type" value="Genomic_DNA"/>
</dbReference>
<comment type="caution">
    <text evidence="1">The sequence shown here is derived from an EMBL/GenBank/DDBJ whole genome shotgun (WGS) entry which is preliminary data.</text>
</comment>
<gene>
    <name evidence="1" type="ORF">GPECTOR_3g454</name>
</gene>
<dbReference type="AlphaFoldDB" id="A0A150GZP8"/>